<organism evidence="3 4">
    <name type="scientific">Agromyces terreus</name>
    <dbReference type="NCBI Taxonomy" id="424795"/>
    <lineage>
        <taxon>Bacteria</taxon>
        <taxon>Bacillati</taxon>
        <taxon>Actinomycetota</taxon>
        <taxon>Actinomycetes</taxon>
        <taxon>Micrococcales</taxon>
        <taxon>Microbacteriaceae</taxon>
        <taxon>Agromyces</taxon>
    </lineage>
</organism>
<protein>
    <recommendedName>
        <fullName evidence="5">Folate-binding protein</fullName>
    </recommendedName>
</protein>
<dbReference type="NCBIfam" id="TIGR03317">
    <property type="entry name" value="ygfZ_signature"/>
    <property type="match status" value="1"/>
</dbReference>
<dbReference type="InterPro" id="IPR045179">
    <property type="entry name" value="YgfZ/GcvT"/>
</dbReference>
<dbReference type="InterPro" id="IPR017703">
    <property type="entry name" value="YgfZ/GCV_T_CS"/>
</dbReference>
<evidence type="ECO:0000313" key="3">
    <source>
        <dbReference type="EMBL" id="MCP2369354.1"/>
    </source>
</evidence>
<keyword evidence="1" id="KW-0809">Transit peptide</keyword>
<accession>A0A9X2KAA1</accession>
<reference evidence="3" key="1">
    <citation type="submission" date="2022-06" db="EMBL/GenBank/DDBJ databases">
        <title>Sequencing the genomes of 1000 actinobacteria strains.</title>
        <authorList>
            <person name="Klenk H.-P."/>
        </authorList>
    </citation>
    <scope>NUCLEOTIDE SEQUENCE</scope>
    <source>
        <strain evidence="3">DSM 22016</strain>
    </source>
</reference>
<name>A0A9X2KAA1_9MICO</name>
<evidence type="ECO:0008006" key="5">
    <source>
        <dbReference type="Google" id="ProtNLM"/>
    </source>
</evidence>
<dbReference type="SUPFAM" id="SSF103025">
    <property type="entry name" value="Folate-binding domain"/>
    <property type="match status" value="1"/>
</dbReference>
<dbReference type="InterPro" id="IPR027266">
    <property type="entry name" value="TrmE/GcvT-like"/>
</dbReference>
<comment type="caution">
    <text evidence="3">The sequence shown here is derived from an EMBL/GenBank/DDBJ whole genome shotgun (WGS) entry which is preliminary data.</text>
</comment>
<feature type="binding site" evidence="2">
    <location>
        <position position="193"/>
    </location>
    <ligand>
        <name>substrate</name>
    </ligand>
</feature>
<dbReference type="Gene3D" id="3.30.1360.120">
    <property type="entry name" value="Probable tRNA modification gtpase trme, domain 1"/>
    <property type="match status" value="1"/>
</dbReference>
<dbReference type="PANTHER" id="PTHR22602:SF0">
    <property type="entry name" value="TRANSFERASE CAF17, MITOCHONDRIAL-RELATED"/>
    <property type="match status" value="1"/>
</dbReference>
<dbReference type="PIRSF" id="PIRSF006487">
    <property type="entry name" value="GcvT"/>
    <property type="match status" value="1"/>
</dbReference>
<gene>
    <name evidence="3" type="ORF">BJ978_000030</name>
</gene>
<dbReference type="RefSeq" id="WP_156997317.1">
    <property type="nucleotide sequence ID" value="NZ_BAAANU010000005.1"/>
</dbReference>
<dbReference type="AlphaFoldDB" id="A0A9X2KAA1"/>
<evidence type="ECO:0000313" key="4">
    <source>
        <dbReference type="Proteomes" id="UP001139722"/>
    </source>
</evidence>
<dbReference type="GO" id="GO:0016226">
    <property type="term" value="P:iron-sulfur cluster assembly"/>
    <property type="evidence" value="ECO:0007669"/>
    <property type="project" value="TreeGrafter"/>
</dbReference>
<dbReference type="OrthoDB" id="9796287at2"/>
<proteinExistence type="predicted"/>
<dbReference type="EMBL" id="JAMZDY010000001">
    <property type="protein sequence ID" value="MCP2369354.1"/>
    <property type="molecule type" value="Genomic_DNA"/>
</dbReference>
<dbReference type="PANTHER" id="PTHR22602">
    <property type="entry name" value="TRANSFERASE CAF17, MITOCHONDRIAL-RELATED"/>
    <property type="match status" value="1"/>
</dbReference>
<evidence type="ECO:0000256" key="2">
    <source>
        <dbReference type="PIRSR" id="PIRSR006487-1"/>
    </source>
</evidence>
<keyword evidence="4" id="KW-1185">Reference proteome</keyword>
<evidence type="ECO:0000256" key="1">
    <source>
        <dbReference type="ARBA" id="ARBA00022946"/>
    </source>
</evidence>
<sequence>MHASPFLSLPGAVAVEGIDEGVAGHYGNPIVEQRRLERGEAIVDLSTRGIVAVAGPDRLSWLHSMASQSFAGLRPGDSAEALFLDASGHIEHVVHAVDDGETTWLVCERADAAPLSAFLDRMRFMLRVEVADRGDEFAVIAAMSTAALDAAAPAASPSGVALDWVDPWSERIPGTHRYAADAGHPASEWRAIERIVPRSSLAEAADAVRSGRIGVAGSLALEALRVAAWRPRLATEVDEKSLPHELDWLQSAVDLGKGCYKGQETVAKVLNLGRPPRRLVLLHLDGSDTVLPETGDEVIGEKVRPEPVEGQAPERRVVGRITSSAMHHELGPIALAVVKRAVPGDLPLIVESHETDVAAAQVEIVPADARAAVDVPRLPRLGARP</sequence>
<dbReference type="Proteomes" id="UP001139722">
    <property type="component" value="Unassembled WGS sequence"/>
</dbReference>